<sequence length="375" mass="43015">MDVSAHKKQQPLCIGILTTPDPKRQFSGNRENFIDLIKAGYEQGALVYVVTTSDLKLSGKQVQAYCYQLASKKWNKQLMPLPDVIYNRIPTRRLEIQSDVQRTIQACIRSKQVHLFNPFFFDKWTLFEWLDQSPEIRKYVPVTKQLSSQAVLESMLKRFPFIYLKPVEGKAGKGIMRLERITKKSGAQTYKLTMQETADSHYELFTNLSDVWNRIAENKKDENYIIQQGILLSNFNKRPFDLRALLQKTSKGTWSVTGIGARVAGKRSITTHVPRGGSIDDPARLLEKSFGPLKAKRILQRTRSTALLMANSVEQTSKQKLGEMSMDLGVDLDGRIWFFEANSKPMKFDEPHIRKKSLTRIIGYSVYLANKNKTK</sequence>
<dbReference type="EMBL" id="CP026520">
    <property type="protein sequence ID" value="QAV17709.1"/>
    <property type="molecule type" value="Genomic_DNA"/>
</dbReference>
<dbReference type="Proteomes" id="UP000288943">
    <property type="component" value="Chromosome"/>
</dbReference>
<evidence type="ECO:0000313" key="2">
    <source>
        <dbReference type="EMBL" id="QAV17709.1"/>
    </source>
</evidence>
<dbReference type="Pfam" id="PF14398">
    <property type="entry name" value="ATPgrasp_YheCD"/>
    <property type="match status" value="1"/>
</dbReference>
<dbReference type="EMBL" id="JAMDMJ010000039">
    <property type="protein sequence ID" value="MCY9599041.1"/>
    <property type="molecule type" value="Genomic_DNA"/>
</dbReference>
<dbReference type="SUPFAM" id="SSF56059">
    <property type="entry name" value="Glutathione synthetase ATP-binding domain-like"/>
    <property type="match status" value="1"/>
</dbReference>
<gene>
    <name evidence="1" type="ORF">M5X16_25110</name>
    <name evidence="2" type="ORF">PC41400_08555</name>
</gene>
<evidence type="ECO:0000313" key="4">
    <source>
        <dbReference type="Proteomes" id="UP001527202"/>
    </source>
</evidence>
<reference evidence="2 3" key="1">
    <citation type="submission" date="2018-01" db="EMBL/GenBank/DDBJ databases">
        <title>The whole genome sequencing and assembly of Paenibacillus chitinolyticus KCCM 41400 strain.</title>
        <authorList>
            <person name="Kim J.-Y."/>
            <person name="Park M.-K."/>
            <person name="Lee Y.-J."/>
            <person name="Yi H."/>
            <person name="Bahn Y.-S."/>
            <person name="Kim J.F."/>
            <person name="Lee D.-W."/>
        </authorList>
    </citation>
    <scope>NUCLEOTIDE SEQUENCE [LARGE SCALE GENOMIC DNA]</scope>
    <source>
        <strain evidence="2 3">KCCM 41400</strain>
    </source>
</reference>
<protein>
    <submittedName>
        <fullName evidence="2">Endospore coat-associated protein</fullName>
    </submittedName>
    <submittedName>
        <fullName evidence="1">YheC/YheD family protein</fullName>
    </submittedName>
</protein>
<evidence type="ECO:0000313" key="3">
    <source>
        <dbReference type="Proteomes" id="UP000288943"/>
    </source>
</evidence>
<dbReference type="OrthoDB" id="7869153at2"/>
<accession>A0A410WTI1</accession>
<evidence type="ECO:0000313" key="1">
    <source>
        <dbReference type="EMBL" id="MCY9599041.1"/>
    </source>
</evidence>
<dbReference type="Proteomes" id="UP001527202">
    <property type="component" value="Unassembled WGS sequence"/>
</dbReference>
<dbReference type="KEGG" id="pchi:PC41400_08555"/>
<keyword evidence="4" id="KW-1185">Reference proteome</keyword>
<name>A0A410WTI1_9BACL</name>
<reference evidence="1 4" key="2">
    <citation type="submission" date="2022-05" db="EMBL/GenBank/DDBJ databases">
        <title>Genome Sequencing of Bee-Associated Microbes.</title>
        <authorList>
            <person name="Dunlap C."/>
        </authorList>
    </citation>
    <scope>NUCLEOTIDE SEQUENCE [LARGE SCALE GENOMIC DNA]</scope>
    <source>
        <strain evidence="1 4">NRRL B-23120</strain>
    </source>
</reference>
<dbReference type="InterPro" id="IPR026838">
    <property type="entry name" value="YheC/D"/>
</dbReference>
<organism evidence="2 3">
    <name type="scientific">Paenibacillus chitinolyticus</name>
    <dbReference type="NCBI Taxonomy" id="79263"/>
    <lineage>
        <taxon>Bacteria</taxon>
        <taxon>Bacillati</taxon>
        <taxon>Bacillota</taxon>
        <taxon>Bacilli</taxon>
        <taxon>Bacillales</taxon>
        <taxon>Paenibacillaceae</taxon>
        <taxon>Paenibacillus</taxon>
    </lineage>
</organism>
<proteinExistence type="predicted"/>
<dbReference type="AlphaFoldDB" id="A0A410WTI1"/>
<dbReference type="RefSeq" id="WP_042228971.1">
    <property type="nucleotide sequence ID" value="NZ_CP026520.1"/>
</dbReference>
<dbReference type="GeneID" id="95374860"/>